<dbReference type="Gene3D" id="3.40.50.300">
    <property type="entry name" value="P-loop containing nucleotide triphosphate hydrolases"/>
    <property type="match status" value="1"/>
</dbReference>
<dbReference type="Pfam" id="PF00009">
    <property type="entry name" value="GTP_EFTU"/>
    <property type="match status" value="1"/>
</dbReference>
<evidence type="ECO:0000256" key="1">
    <source>
        <dbReference type="ARBA" id="ARBA00022490"/>
    </source>
</evidence>
<dbReference type="GO" id="GO:0005525">
    <property type="term" value="F:GTP binding"/>
    <property type="evidence" value="ECO:0007669"/>
    <property type="project" value="UniProtKB-KW"/>
</dbReference>
<accession>A0A4Y7LC89</accession>
<dbReference type="GO" id="GO:0003746">
    <property type="term" value="F:translation elongation factor activity"/>
    <property type="evidence" value="ECO:0007669"/>
    <property type="project" value="UniProtKB-KW"/>
</dbReference>
<protein>
    <recommendedName>
        <fullName evidence="6">Tr-type G domain-containing protein</fullName>
    </recommendedName>
</protein>
<dbReference type="InterPro" id="IPR035647">
    <property type="entry name" value="EFG_III/V"/>
</dbReference>
<dbReference type="Gene3D" id="3.90.1430.10">
    <property type="entry name" value="Yeast translation eEF2 (G' domain)"/>
    <property type="match status" value="1"/>
</dbReference>
<reference evidence="7 8" key="1">
    <citation type="journal article" date="2018" name="Science">
        <title>The opium poppy genome and morphinan production.</title>
        <authorList>
            <person name="Guo L."/>
            <person name="Winzer T."/>
            <person name="Yang X."/>
            <person name="Li Y."/>
            <person name="Ning Z."/>
            <person name="He Z."/>
            <person name="Teodor R."/>
            <person name="Lu Y."/>
            <person name="Bowser T.A."/>
            <person name="Graham I.A."/>
            <person name="Ye K."/>
        </authorList>
    </citation>
    <scope>NUCLEOTIDE SEQUENCE [LARGE SCALE GENOMIC DNA]</scope>
    <source>
        <strain evidence="8">cv. HN1</strain>
        <tissue evidence="7">Leaves</tissue>
    </source>
</reference>
<dbReference type="InterPro" id="IPR000795">
    <property type="entry name" value="T_Tr_GTP-bd_dom"/>
</dbReference>
<dbReference type="STRING" id="3469.A0A4Y7LC89"/>
<dbReference type="Gramene" id="RZC82846">
    <property type="protein sequence ID" value="RZC82846"/>
    <property type="gene ID" value="C5167_045630"/>
</dbReference>
<evidence type="ECO:0000256" key="3">
    <source>
        <dbReference type="ARBA" id="ARBA00022768"/>
    </source>
</evidence>
<keyword evidence="3" id="KW-0251">Elongation factor</keyword>
<keyword evidence="5" id="KW-0342">GTP-binding</keyword>
<dbReference type="AlphaFoldDB" id="A0A4Y7LC89"/>
<keyword evidence="2" id="KW-0547">Nucleotide-binding</keyword>
<dbReference type="GO" id="GO:0043022">
    <property type="term" value="F:ribosome binding"/>
    <property type="evidence" value="ECO:0007669"/>
    <property type="project" value="TreeGrafter"/>
</dbReference>
<feature type="domain" description="Tr-type G" evidence="6">
    <location>
        <begin position="48"/>
        <end position="147"/>
    </location>
</feature>
<dbReference type="Proteomes" id="UP000316621">
    <property type="component" value="Chromosome 11"/>
</dbReference>
<dbReference type="FunFam" id="2.40.30.10:FF:000010">
    <property type="entry name" value="Translation elongation factor 2"/>
    <property type="match status" value="1"/>
</dbReference>
<name>A0A4Y7LC89_PAPSO</name>
<dbReference type="Gene3D" id="3.30.70.870">
    <property type="entry name" value="Elongation Factor G (Translational Gtpase), domain 3"/>
    <property type="match status" value="1"/>
</dbReference>
<dbReference type="GO" id="GO:1990904">
    <property type="term" value="C:ribonucleoprotein complex"/>
    <property type="evidence" value="ECO:0007669"/>
    <property type="project" value="TreeGrafter"/>
</dbReference>
<dbReference type="FunFam" id="3.90.1430.10:FF:000003">
    <property type="entry name" value="Elongation factor 2"/>
    <property type="match status" value="1"/>
</dbReference>
<evidence type="ECO:0000256" key="5">
    <source>
        <dbReference type="ARBA" id="ARBA00023134"/>
    </source>
</evidence>
<gene>
    <name evidence="7" type="ORF">C5167_045630</name>
</gene>
<evidence type="ECO:0000259" key="6">
    <source>
        <dbReference type="Pfam" id="PF00009"/>
    </source>
</evidence>
<dbReference type="GO" id="GO:0003924">
    <property type="term" value="F:GTPase activity"/>
    <property type="evidence" value="ECO:0007669"/>
    <property type="project" value="InterPro"/>
</dbReference>
<dbReference type="SUPFAM" id="SSF50447">
    <property type="entry name" value="Translation proteins"/>
    <property type="match status" value="1"/>
</dbReference>
<proteinExistence type="predicted"/>
<dbReference type="InterPro" id="IPR027417">
    <property type="entry name" value="P-loop_NTPase"/>
</dbReference>
<keyword evidence="1" id="KW-0963">Cytoplasm</keyword>
<dbReference type="EMBL" id="CM010725">
    <property type="protein sequence ID" value="RZC82846.1"/>
    <property type="molecule type" value="Genomic_DNA"/>
</dbReference>
<dbReference type="SUPFAM" id="SSF52540">
    <property type="entry name" value="P-loop containing nucleoside triphosphate hydrolases"/>
    <property type="match status" value="1"/>
</dbReference>
<dbReference type="PANTHER" id="PTHR42908:SF10">
    <property type="entry name" value="EUKARYOTIC TRANSLATION ELONGATION FACTOR 2"/>
    <property type="match status" value="1"/>
</dbReference>
<evidence type="ECO:0000313" key="8">
    <source>
        <dbReference type="Proteomes" id="UP000316621"/>
    </source>
</evidence>
<evidence type="ECO:0000313" key="7">
    <source>
        <dbReference type="EMBL" id="RZC82846.1"/>
    </source>
</evidence>
<organism evidence="7 8">
    <name type="scientific">Papaver somniferum</name>
    <name type="common">Opium poppy</name>
    <dbReference type="NCBI Taxonomy" id="3469"/>
    <lineage>
        <taxon>Eukaryota</taxon>
        <taxon>Viridiplantae</taxon>
        <taxon>Streptophyta</taxon>
        <taxon>Embryophyta</taxon>
        <taxon>Tracheophyta</taxon>
        <taxon>Spermatophyta</taxon>
        <taxon>Magnoliopsida</taxon>
        <taxon>Ranunculales</taxon>
        <taxon>Papaveraceae</taxon>
        <taxon>Papaveroideae</taxon>
        <taxon>Papaver</taxon>
    </lineage>
</organism>
<dbReference type="SUPFAM" id="SSF54980">
    <property type="entry name" value="EF-G C-terminal domain-like"/>
    <property type="match status" value="1"/>
</dbReference>
<dbReference type="FunFam" id="3.30.70.870:FF:000002">
    <property type="entry name" value="Translation elongation factor 2"/>
    <property type="match status" value="1"/>
</dbReference>
<evidence type="ECO:0000256" key="4">
    <source>
        <dbReference type="ARBA" id="ARBA00022917"/>
    </source>
</evidence>
<sequence>MGWDITATPDVSAAGISAQESPVVATHADDAERGITTTLTAIALCFTMSDNDGALVVVDCVEGVCVQTETILRQALGGRIRPVLAVNEVDRLLLELQVSGEEAYQILSRVIQNTNAIMATYEDPLYEVQVYPDKGMVAFSAVLLLYASKFGVDISKMMERLWGENFFDPATKRWNTYRTTSATCKRGFAQFCYEPIRQIIATCINGQKHKLWPMLAKLGVALKNDEKDLVGKPLMTRVMQTWLPVATALLEMVIIHLPSPSTAQKYRVDNLYEGPLNDRYANAIRNCDARGPMMVYVSKIIRNPKKGALLAFGRVFAGRISTGSNVRILGHDHVAGQKTDIFTMNVQKTLICVGRKHQAIESVICGNLVLLIGLDKCISRTATLTGEFEVNAYRMRTIKTSPFPVVRVHVEVKVPSDLPTLLKGIQFMKRYFSIEVSETDLDGCIIGGAGELYIKNCLKELQEMFLGGIEIVVSDPIP</sequence>
<dbReference type="CDD" id="cd16268">
    <property type="entry name" value="EF2_II"/>
    <property type="match status" value="1"/>
</dbReference>
<dbReference type="Gene3D" id="2.40.30.10">
    <property type="entry name" value="Translation factors"/>
    <property type="match status" value="1"/>
</dbReference>
<dbReference type="GO" id="GO:0005829">
    <property type="term" value="C:cytosol"/>
    <property type="evidence" value="ECO:0007669"/>
    <property type="project" value="TreeGrafter"/>
</dbReference>
<evidence type="ECO:0000256" key="2">
    <source>
        <dbReference type="ARBA" id="ARBA00022741"/>
    </source>
</evidence>
<keyword evidence="8" id="KW-1185">Reference proteome</keyword>
<dbReference type="InterPro" id="IPR009000">
    <property type="entry name" value="Transl_B-barrel_sf"/>
</dbReference>
<keyword evidence="4" id="KW-0648">Protein biosynthesis</keyword>
<dbReference type="PANTHER" id="PTHR42908">
    <property type="entry name" value="TRANSLATION ELONGATION FACTOR-RELATED"/>
    <property type="match status" value="1"/>
</dbReference>